<reference evidence="3" key="1">
    <citation type="submission" date="2022-12" db="EMBL/GenBank/DDBJ databases">
        <title>Reference genome sequencing for broad-spectrum identification of bacterial and archaeal isolates by mass spectrometry.</title>
        <authorList>
            <person name="Sekiguchi Y."/>
            <person name="Tourlousse D.M."/>
        </authorList>
    </citation>
    <scope>NUCLEOTIDE SEQUENCE</scope>
    <source>
        <strain evidence="3">301</strain>
    </source>
</reference>
<keyword evidence="1" id="KW-0732">Signal</keyword>
<dbReference type="RefSeq" id="WP_281808947.1">
    <property type="nucleotide sequence ID" value="NZ_BSDO01000006.1"/>
</dbReference>
<evidence type="ECO:0000259" key="2">
    <source>
        <dbReference type="Pfam" id="PF12275"/>
    </source>
</evidence>
<evidence type="ECO:0000256" key="1">
    <source>
        <dbReference type="SAM" id="SignalP"/>
    </source>
</evidence>
<evidence type="ECO:0000313" key="4">
    <source>
        <dbReference type="EMBL" id="MDR6335310.1"/>
    </source>
</evidence>
<feature type="domain" description="DUF3616" evidence="2">
    <location>
        <begin position="166"/>
        <end position="342"/>
    </location>
</feature>
<sequence>MRIIASLALLLISTGIARAEIVRSPTTWRVDPAPFSTDKDANTSISGAACATGTSTCLVVNDETRFAQFFTLGTGTISPGAVIGLLPKKVDGAKMKELDAEGAAYAPPRTPGAPGHFYVTGSHGASRENGVQPSRFFLLRFPVDAATGLPTFAFGPGDPPREIQPTTSLRTALARLPEIGAYAEKPLDENGLTVEGFAILDGEALFGLRAPCIGGRAFVVRAPLDPLFSREPVTARASSLAMGDNTGIRDLAAVKGGVLILTGRSNDARRGKTYSCERPVSDTANEAMAGMPDAKVWLWSGKDADAPLLLGTLPGVSKEMKAEGLLVLAEDASGYRILVWFDGLPDGAPLEFTATRPPAGK</sequence>
<dbReference type="GeneID" id="95764589"/>
<protein>
    <recommendedName>
        <fullName evidence="2">DUF3616 domain-containing protein</fullName>
    </recommendedName>
</protein>
<organism evidence="3 5">
    <name type="scientific">Xanthobacter flavus</name>
    <dbReference type="NCBI Taxonomy" id="281"/>
    <lineage>
        <taxon>Bacteria</taxon>
        <taxon>Pseudomonadati</taxon>
        <taxon>Pseudomonadota</taxon>
        <taxon>Alphaproteobacteria</taxon>
        <taxon>Hyphomicrobiales</taxon>
        <taxon>Xanthobacteraceae</taxon>
        <taxon>Xanthobacter</taxon>
    </lineage>
</organism>
<comment type="caution">
    <text evidence="3">The sequence shown here is derived from an EMBL/GenBank/DDBJ whole genome shotgun (WGS) entry which is preliminary data.</text>
</comment>
<accession>A0A9W6FN56</accession>
<evidence type="ECO:0000313" key="5">
    <source>
        <dbReference type="Proteomes" id="UP001144397"/>
    </source>
</evidence>
<evidence type="ECO:0000313" key="6">
    <source>
        <dbReference type="Proteomes" id="UP001245370"/>
    </source>
</evidence>
<proteinExistence type="predicted"/>
<dbReference type="AlphaFoldDB" id="A0A9W6FN56"/>
<feature type="chain" id="PRO_5040895444" description="DUF3616 domain-containing protein" evidence="1">
    <location>
        <begin position="20"/>
        <end position="361"/>
    </location>
</feature>
<dbReference type="EMBL" id="JAVDPY010000007">
    <property type="protein sequence ID" value="MDR6335310.1"/>
    <property type="molecule type" value="Genomic_DNA"/>
</dbReference>
<dbReference type="Proteomes" id="UP001144397">
    <property type="component" value="Unassembled WGS sequence"/>
</dbReference>
<name>A0A9W6FN56_XANFL</name>
<dbReference type="Pfam" id="PF12275">
    <property type="entry name" value="DUF3616"/>
    <property type="match status" value="1"/>
</dbReference>
<dbReference type="InterPro" id="IPR022060">
    <property type="entry name" value="DUF3616"/>
</dbReference>
<reference evidence="4 6" key="2">
    <citation type="submission" date="2023-07" db="EMBL/GenBank/DDBJ databases">
        <title>Genomic Encyclopedia of Type Strains, Phase IV (KMG-IV): sequencing the most valuable type-strain genomes for metagenomic binning, comparative biology and taxonomic classification.</title>
        <authorList>
            <person name="Goeker M."/>
        </authorList>
    </citation>
    <scope>NUCLEOTIDE SEQUENCE [LARGE SCALE GENOMIC DNA]</scope>
    <source>
        <strain evidence="4 6">DSM 338</strain>
    </source>
</reference>
<dbReference type="Proteomes" id="UP001245370">
    <property type="component" value="Unassembled WGS sequence"/>
</dbReference>
<dbReference type="EMBL" id="BSDO01000006">
    <property type="protein sequence ID" value="GLI24137.1"/>
    <property type="molecule type" value="Genomic_DNA"/>
</dbReference>
<feature type="signal peptide" evidence="1">
    <location>
        <begin position="1"/>
        <end position="19"/>
    </location>
</feature>
<keyword evidence="6" id="KW-1185">Reference proteome</keyword>
<gene>
    <name evidence="4" type="ORF">GGQ86_003805</name>
    <name evidence="3" type="ORF">XFLAVUS301_38110</name>
</gene>
<evidence type="ECO:0000313" key="3">
    <source>
        <dbReference type="EMBL" id="GLI24137.1"/>
    </source>
</evidence>